<feature type="compositionally biased region" description="Low complexity" evidence="2">
    <location>
        <begin position="226"/>
        <end position="236"/>
    </location>
</feature>
<dbReference type="AlphaFoldDB" id="G2NWI4"/>
<comment type="similarity">
    <text evidence="1">Belongs to the CAPAB/TerDEXZ family.</text>
</comment>
<feature type="region of interest" description="Disordered" evidence="2">
    <location>
        <begin position="186"/>
        <end position="403"/>
    </location>
</feature>
<feature type="compositionally biased region" description="Pro residues" evidence="2">
    <location>
        <begin position="374"/>
        <end position="386"/>
    </location>
</feature>
<dbReference type="InterPro" id="IPR051324">
    <property type="entry name" value="Stress/Tellurium_Resist"/>
</dbReference>
<evidence type="ECO:0000256" key="1">
    <source>
        <dbReference type="ARBA" id="ARBA00008775"/>
    </source>
</evidence>
<proteinExistence type="inferred from homology"/>
<dbReference type="RefSeq" id="WP_014060341.1">
    <property type="nucleotide sequence ID" value="NC_015957.1"/>
</dbReference>
<sequence>MTQAMLKGSNIPLEATAIRAVLRWTPGTDVPDVDASALLLDADDRVRSDEDFVFYNQPNHPSGLVRHLPKKPNQGTLTDTIEAEFSGLEPGVRRVVLAASADGGTFGQVRDLSLLLYDASSGAPREADAEPLAIFAVLPETGKEAALICGELYRRGDTWKFRALGQGYETGLVGLATQYGISVEDGEAAGGSDGDGAAAPAGREGGTAPEPPVAPAPAPEPLTVDAPEPLAAAPEPLTAPEPPATATPAAPPSAATHAPPAAPGTPPPSSSDAPTRPHSPSPAYGYPHAASPDPWDPHRTQPMQPPTAHGDSGFGYVPPQAPPPPPQAPAAGYPQPPGQAPAQPGYGYPPQQQTYGYPQSPAYGYPQQVQPTGPVAPPPLPIPVQVPDPQFVLPPQGPQFQNR</sequence>
<dbReference type="KEGG" id="svl:Strvi_7518"/>
<feature type="compositionally biased region" description="Low complexity" evidence="2">
    <location>
        <begin position="340"/>
        <end position="359"/>
    </location>
</feature>
<dbReference type="PANTHER" id="PTHR32097:SF4">
    <property type="entry name" value="GENERAL STRESS PROTEIN 16U"/>
    <property type="match status" value="1"/>
</dbReference>
<evidence type="ECO:0000313" key="5">
    <source>
        <dbReference type="Proteomes" id="UP000008703"/>
    </source>
</evidence>
<feature type="compositionally biased region" description="Pro residues" evidence="2">
    <location>
        <begin position="237"/>
        <end position="251"/>
    </location>
</feature>
<evidence type="ECO:0000256" key="2">
    <source>
        <dbReference type="SAM" id="MobiDB-lite"/>
    </source>
</evidence>
<dbReference type="Proteomes" id="UP000008703">
    <property type="component" value="Chromosome"/>
</dbReference>
<feature type="compositionally biased region" description="Low complexity" evidence="2">
    <location>
        <begin position="195"/>
        <end position="208"/>
    </location>
</feature>
<evidence type="ECO:0000313" key="4">
    <source>
        <dbReference type="EMBL" id="AEM86869.1"/>
    </source>
</evidence>
<dbReference type="Pfam" id="PF02342">
    <property type="entry name" value="TerD"/>
    <property type="match status" value="1"/>
</dbReference>
<name>G2NWI4_STRV4</name>
<reference evidence="4" key="1">
    <citation type="submission" date="2011-08" db="EMBL/GenBank/DDBJ databases">
        <title>Complete sequence of chromosome of Streptomyces violaceusniger Tu 4113.</title>
        <authorList>
            <consortium name="US DOE Joint Genome Institute"/>
            <person name="Lucas S."/>
            <person name="Han J."/>
            <person name="Lapidus A."/>
            <person name="Cheng J.-F."/>
            <person name="Goodwin L."/>
            <person name="Pitluck S."/>
            <person name="Peters L."/>
            <person name="Ivanova N."/>
            <person name="Daligault H."/>
            <person name="Detter J.C."/>
            <person name="Han C."/>
            <person name="Tapia R."/>
            <person name="Land M."/>
            <person name="Hauser L."/>
            <person name="Kyrpides N."/>
            <person name="Ivanova N."/>
            <person name="Pagani I."/>
            <person name="Hagen A."/>
            <person name="Katz L."/>
            <person name="Fiedler H.-P."/>
            <person name="Keasling J."/>
            <person name="Fortman J."/>
            <person name="Woyke T."/>
        </authorList>
    </citation>
    <scope>NUCLEOTIDE SEQUENCE [LARGE SCALE GENOMIC DNA]</scope>
    <source>
        <strain evidence="4">Tu 4113</strain>
    </source>
</reference>
<evidence type="ECO:0000259" key="3">
    <source>
        <dbReference type="Pfam" id="PF02342"/>
    </source>
</evidence>
<feature type="compositionally biased region" description="Pro residues" evidence="2">
    <location>
        <begin position="260"/>
        <end position="269"/>
    </location>
</feature>
<organism evidence="4 5">
    <name type="scientific">Streptomyces violaceusniger (strain Tu 4113)</name>
    <dbReference type="NCBI Taxonomy" id="653045"/>
    <lineage>
        <taxon>Bacteria</taxon>
        <taxon>Bacillati</taxon>
        <taxon>Actinomycetota</taxon>
        <taxon>Actinomycetes</taxon>
        <taxon>Kitasatosporales</taxon>
        <taxon>Streptomycetaceae</taxon>
        <taxon>Streptomyces</taxon>
        <taxon>Streptomyces violaceusniger group</taxon>
    </lineage>
</organism>
<accession>G2NWI4</accession>
<dbReference type="PANTHER" id="PTHR32097">
    <property type="entry name" value="CAMP-BINDING PROTEIN 1-RELATED"/>
    <property type="match status" value="1"/>
</dbReference>
<dbReference type="Gene3D" id="2.60.60.30">
    <property type="entry name" value="sav2460 like domains"/>
    <property type="match status" value="1"/>
</dbReference>
<feature type="compositionally biased region" description="Pro residues" evidence="2">
    <location>
        <begin position="209"/>
        <end position="220"/>
    </location>
</feature>
<gene>
    <name evidence="4" type="ORF">Strvi_7518</name>
</gene>
<dbReference type="CDD" id="cd06974">
    <property type="entry name" value="TerD_like"/>
    <property type="match status" value="1"/>
</dbReference>
<protein>
    <submittedName>
        <fullName evidence="4">Stress protein</fullName>
    </submittedName>
</protein>
<keyword evidence="5" id="KW-1185">Reference proteome</keyword>
<feature type="compositionally biased region" description="Pro residues" evidence="2">
    <location>
        <begin position="319"/>
        <end position="339"/>
    </location>
</feature>
<dbReference type="InterPro" id="IPR003325">
    <property type="entry name" value="TerD"/>
</dbReference>
<dbReference type="eggNOG" id="COG2310">
    <property type="taxonomic scope" value="Bacteria"/>
</dbReference>
<dbReference type="EMBL" id="CP002994">
    <property type="protein sequence ID" value="AEM86869.1"/>
    <property type="molecule type" value="Genomic_DNA"/>
</dbReference>
<dbReference type="HOGENOM" id="CLU_055120_1_0_11"/>
<feature type="domain" description="TerD" evidence="3">
    <location>
        <begin position="1"/>
        <end position="179"/>
    </location>
</feature>